<dbReference type="Proteomes" id="UP000828251">
    <property type="component" value="Unassembled WGS sequence"/>
</dbReference>
<organism evidence="2 3">
    <name type="scientific">Gossypium stocksii</name>
    <dbReference type="NCBI Taxonomy" id="47602"/>
    <lineage>
        <taxon>Eukaryota</taxon>
        <taxon>Viridiplantae</taxon>
        <taxon>Streptophyta</taxon>
        <taxon>Embryophyta</taxon>
        <taxon>Tracheophyta</taxon>
        <taxon>Spermatophyta</taxon>
        <taxon>Magnoliopsida</taxon>
        <taxon>eudicotyledons</taxon>
        <taxon>Gunneridae</taxon>
        <taxon>Pentapetalae</taxon>
        <taxon>rosids</taxon>
        <taxon>malvids</taxon>
        <taxon>Malvales</taxon>
        <taxon>Malvaceae</taxon>
        <taxon>Malvoideae</taxon>
        <taxon>Gossypium</taxon>
    </lineage>
</organism>
<feature type="domain" description="DUF4283" evidence="1">
    <location>
        <begin position="76"/>
        <end position="155"/>
    </location>
</feature>
<protein>
    <recommendedName>
        <fullName evidence="1">DUF4283 domain-containing protein</fullName>
    </recommendedName>
</protein>
<accession>A0A9D3UHQ7</accession>
<dbReference type="PANTHER" id="PTHR31286">
    <property type="entry name" value="GLYCINE-RICH CELL WALL STRUCTURAL PROTEIN 1.8-LIKE"/>
    <property type="match status" value="1"/>
</dbReference>
<name>A0A9D3UHQ7_9ROSI</name>
<dbReference type="AlphaFoldDB" id="A0A9D3UHQ7"/>
<evidence type="ECO:0000313" key="3">
    <source>
        <dbReference type="Proteomes" id="UP000828251"/>
    </source>
</evidence>
<gene>
    <name evidence="2" type="ORF">J1N35_036261</name>
</gene>
<evidence type="ECO:0000259" key="1">
    <source>
        <dbReference type="Pfam" id="PF14111"/>
    </source>
</evidence>
<comment type="caution">
    <text evidence="2">The sequence shown here is derived from an EMBL/GenBank/DDBJ whole genome shotgun (WGS) entry which is preliminary data.</text>
</comment>
<reference evidence="2 3" key="1">
    <citation type="journal article" date="2021" name="Plant Biotechnol. J.">
        <title>Multi-omics assisted identification of the key and species-specific regulatory components of drought-tolerant mechanisms in Gossypium stocksii.</title>
        <authorList>
            <person name="Yu D."/>
            <person name="Ke L."/>
            <person name="Zhang D."/>
            <person name="Wu Y."/>
            <person name="Sun Y."/>
            <person name="Mei J."/>
            <person name="Sun J."/>
            <person name="Sun Y."/>
        </authorList>
    </citation>
    <scope>NUCLEOTIDE SEQUENCE [LARGE SCALE GENOMIC DNA]</scope>
    <source>
        <strain evidence="3">cv. E1</strain>
        <tissue evidence="2">Leaf</tissue>
    </source>
</reference>
<dbReference type="InterPro" id="IPR025558">
    <property type="entry name" value="DUF4283"/>
</dbReference>
<dbReference type="EMBL" id="JAIQCV010000011">
    <property type="protein sequence ID" value="KAH1045477.1"/>
    <property type="molecule type" value="Genomic_DNA"/>
</dbReference>
<proteinExistence type="predicted"/>
<dbReference type="PANTHER" id="PTHR31286:SF173">
    <property type="entry name" value="DUF4283 DOMAIN-CONTAINING PROTEIN"/>
    <property type="match status" value="1"/>
</dbReference>
<keyword evidence="3" id="KW-1185">Reference proteome</keyword>
<sequence length="200" mass="23188">MVVDLHLPSAPSWKDKLLGRDPAPSMMDHNVSSFGRDRENDGDFDLLAGDMQITIVNGVLAISFSNRVKEIMFKEMELAVVIKLLGRSIGYNTLHNCITSLWKPVYPFHLMDIKNRHYLVHFLNRVDYDRILLQGHWIVFGQYITIQPWTKNFSPLQPYPSVVLAWIQLSGLLGFYLDGKLWSYWRAYWEGCQVGLLDEQ</sequence>
<dbReference type="OrthoDB" id="1000479at2759"/>
<dbReference type="Pfam" id="PF14111">
    <property type="entry name" value="DUF4283"/>
    <property type="match status" value="1"/>
</dbReference>
<dbReference type="InterPro" id="IPR040256">
    <property type="entry name" value="At4g02000-like"/>
</dbReference>
<evidence type="ECO:0000313" key="2">
    <source>
        <dbReference type="EMBL" id="KAH1045477.1"/>
    </source>
</evidence>